<dbReference type="GO" id="GO:0039694">
    <property type="term" value="P:viral RNA genome replication"/>
    <property type="evidence" value="ECO:0007669"/>
    <property type="project" value="InterPro"/>
</dbReference>
<name>P90338_9TOMB</name>
<dbReference type="RefSeq" id="NP_044384.1">
    <property type="nucleotide sequence ID" value="NC_001780.1"/>
</dbReference>
<dbReference type="Gene3D" id="3.30.70.270">
    <property type="match status" value="1"/>
</dbReference>
<sequence>MIEVRRNALVRPRRLYYQQEIGTGLQYRVHNASYANLRRGLLERVFYVEDKVNKTLVPCPEPDRNAFKELAYLKRRLVRIVGLHTRISAAQVVDCYQGRKRTVYHNARLSLDEIPLDRRDSHLRTFTKAEKFCVDLKPDPAPRVIQPRSPRYNLQVARYLKKTEHHIYRGLDKIWGGPCVMKGYNVEEVASHIIGAWEQFQKPVAIGFDMSRFDQHVSVPALQFEHSIYQAIFKGDRELQQLLSWQLRNYGTGFAHDGLIRYKVDGCRMSGDMNTALGNCILACLITKHICRGLDARLINNGDDCVLICETRDVGRVVDKLTTAWLHFGFTCIAEEPVYEPEKIRFCQMAPVYDGEKWVMVRDPKVSLSKDAFSMVRWDTVKNAQQWFKAVGQCGLSIAGGVPIVQEFYRMYERAGGHVKLPVLKEVSASGLFHMSFNSNRAYSEISDAARFSFWKAFDILPDVQEATEAELRRTWISLDFGPAGDLNNPILEWTFL</sequence>
<dbReference type="Pfam" id="PF00998">
    <property type="entry name" value="RdRP_3"/>
    <property type="match status" value="1"/>
</dbReference>
<accession>P90338</accession>
<evidence type="ECO:0000256" key="8">
    <source>
        <dbReference type="RuleBase" id="RU363062"/>
    </source>
</evidence>
<gene>
    <name evidence="10" type="primary">SCVP57</name>
</gene>
<dbReference type="InterPro" id="IPR043502">
    <property type="entry name" value="DNA/RNA_pol_sf"/>
</dbReference>
<dbReference type="OrthoDB" id="12338at10239"/>
<evidence type="ECO:0000256" key="7">
    <source>
        <dbReference type="ARBA" id="ARBA00022953"/>
    </source>
</evidence>
<reference evidence="10" key="1">
    <citation type="journal article" date="1996" name="J. Gen. Virol.">
        <title>Genome Organization and Gene Expression of Saguaro Cactus Carmovirus.</title>
        <authorList>
            <person name="Xiong Z."/>
            <person name="Weng Z."/>
        </authorList>
    </citation>
    <scope>NUCLEOTIDE SEQUENCE [LARGE SCALE GENOMIC DNA]</scope>
</reference>
<dbReference type="InterPro" id="IPR002166">
    <property type="entry name" value="RNA_pol_HCV"/>
</dbReference>
<evidence type="ECO:0000256" key="4">
    <source>
        <dbReference type="ARBA" id="ARBA00022679"/>
    </source>
</evidence>
<evidence type="ECO:0000256" key="1">
    <source>
        <dbReference type="ARBA" id="ARBA00002753"/>
    </source>
</evidence>
<dbReference type="GeneID" id="1442420"/>
<feature type="domain" description="RdRp catalytic" evidence="9">
    <location>
        <begin position="203"/>
        <end position="317"/>
    </location>
</feature>
<evidence type="ECO:0000259" key="9">
    <source>
        <dbReference type="PROSITE" id="PS50507"/>
    </source>
</evidence>
<keyword evidence="7 8" id="KW-0693">Viral RNA replication</keyword>
<dbReference type="InterPro" id="IPR043128">
    <property type="entry name" value="Rev_trsase/Diguanyl_cyclase"/>
</dbReference>
<proteinExistence type="predicted"/>
<evidence type="ECO:0000313" key="10">
    <source>
        <dbReference type="EMBL" id="AAB36708.1"/>
    </source>
</evidence>
<dbReference type="InterPro" id="IPR007094">
    <property type="entry name" value="RNA-dir_pol_PSvirus"/>
</dbReference>
<evidence type="ECO:0000256" key="2">
    <source>
        <dbReference type="ARBA" id="ARBA00012494"/>
    </source>
</evidence>
<evidence type="ECO:0000256" key="6">
    <source>
        <dbReference type="ARBA" id="ARBA00022741"/>
    </source>
</evidence>
<dbReference type="GO" id="GO:0000166">
    <property type="term" value="F:nucleotide binding"/>
    <property type="evidence" value="ECO:0007669"/>
    <property type="project" value="UniProtKB-KW"/>
</dbReference>
<keyword evidence="4 8" id="KW-0808">Transferase</keyword>
<comment type="function">
    <text evidence="1">RNA-dependent RNA polymerase that plays an essential role in the virus replication.</text>
</comment>
<dbReference type="GO" id="GO:0003723">
    <property type="term" value="F:RNA binding"/>
    <property type="evidence" value="ECO:0007669"/>
    <property type="project" value="InterPro"/>
</dbReference>
<comment type="catalytic activity">
    <reaction evidence="8">
        <text>RNA(n) + a ribonucleoside 5'-triphosphate = RNA(n+1) + diphosphate</text>
        <dbReference type="Rhea" id="RHEA:21248"/>
        <dbReference type="Rhea" id="RHEA-COMP:14527"/>
        <dbReference type="Rhea" id="RHEA-COMP:17342"/>
        <dbReference type="ChEBI" id="CHEBI:33019"/>
        <dbReference type="ChEBI" id="CHEBI:61557"/>
        <dbReference type="ChEBI" id="CHEBI:140395"/>
        <dbReference type="EC" id="2.7.7.48"/>
    </reaction>
</comment>
<keyword evidence="5 8" id="KW-0548">Nucleotidyltransferase</keyword>
<keyword evidence="3 8" id="KW-0696">RNA-directed RNA polymerase</keyword>
<evidence type="ECO:0000256" key="5">
    <source>
        <dbReference type="ARBA" id="ARBA00022695"/>
    </source>
</evidence>
<evidence type="ECO:0000256" key="3">
    <source>
        <dbReference type="ARBA" id="ARBA00022484"/>
    </source>
</evidence>
<dbReference type="EC" id="2.7.7.48" evidence="2 8"/>
<keyword evidence="6 8" id="KW-0547">Nucleotide-binding</keyword>
<dbReference type="KEGG" id="vg:1442420"/>
<organism evidence="10">
    <name type="scientific">Saguaro cactus virus</name>
    <dbReference type="NCBI Taxonomy" id="52274"/>
    <lineage>
        <taxon>Viruses</taxon>
        <taxon>Riboviria</taxon>
        <taxon>Orthornavirae</taxon>
        <taxon>Kitrinoviricota</taxon>
        <taxon>Tolucaviricetes</taxon>
        <taxon>Tolivirales</taxon>
        <taxon>Tombusviridae</taxon>
        <taxon>Procedovirinae</taxon>
        <taxon>Alphacarmovirus</taxon>
        <taxon>Alphacarmovirus cacti</taxon>
    </lineage>
</organism>
<dbReference type="SUPFAM" id="SSF56672">
    <property type="entry name" value="DNA/RNA polymerases"/>
    <property type="match status" value="1"/>
</dbReference>
<evidence type="ECO:0000313" key="11">
    <source>
        <dbReference type="Proteomes" id="UP000203414"/>
    </source>
</evidence>
<dbReference type="EMBL" id="U72332">
    <property type="protein sequence ID" value="AAB36708.1"/>
    <property type="molecule type" value="Genomic_RNA"/>
</dbReference>
<dbReference type="Proteomes" id="UP000203414">
    <property type="component" value="Segment"/>
</dbReference>
<protein>
    <recommendedName>
        <fullName evidence="2 8">RNA-directed RNA polymerase</fullName>
        <ecNumber evidence="2 8">2.7.7.48</ecNumber>
    </recommendedName>
</protein>
<dbReference type="PROSITE" id="PS50507">
    <property type="entry name" value="RDRP_SSRNA_POS"/>
    <property type="match status" value="1"/>
</dbReference>
<dbReference type="GO" id="GO:0003968">
    <property type="term" value="F:RNA-directed RNA polymerase activity"/>
    <property type="evidence" value="ECO:0007669"/>
    <property type="project" value="UniProtKB-KW"/>
</dbReference>
<dbReference type="CDD" id="cd23239">
    <property type="entry name" value="Alphacarmovirus_RdRp"/>
    <property type="match status" value="1"/>
</dbReference>
<keyword evidence="11" id="KW-1185">Reference proteome</keyword>